<evidence type="ECO:0000256" key="4">
    <source>
        <dbReference type="ARBA" id="ARBA00022842"/>
    </source>
</evidence>
<name>A0ABY8WQD2_9ACTN</name>
<organism evidence="6 7">
    <name type="scientific">Actinoplanes oblitus</name>
    <dbReference type="NCBI Taxonomy" id="3040509"/>
    <lineage>
        <taxon>Bacteria</taxon>
        <taxon>Bacillati</taxon>
        <taxon>Actinomycetota</taxon>
        <taxon>Actinomycetes</taxon>
        <taxon>Micromonosporales</taxon>
        <taxon>Micromonosporaceae</taxon>
        <taxon>Actinoplanes</taxon>
    </lineage>
</organism>
<evidence type="ECO:0000313" key="6">
    <source>
        <dbReference type="EMBL" id="WIN00107.1"/>
    </source>
</evidence>
<keyword evidence="3" id="KW-0378">Hydrolase</keyword>
<feature type="domain" description="PIN" evidence="5">
    <location>
        <begin position="124"/>
        <end position="264"/>
    </location>
</feature>
<dbReference type="Pfam" id="PF13638">
    <property type="entry name" value="PIN_4"/>
    <property type="match status" value="1"/>
</dbReference>
<dbReference type="Proteomes" id="UP001240150">
    <property type="component" value="Chromosome"/>
</dbReference>
<dbReference type="SUPFAM" id="SSF88723">
    <property type="entry name" value="PIN domain-like"/>
    <property type="match status" value="1"/>
</dbReference>
<keyword evidence="1" id="KW-0540">Nuclease</keyword>
<dbReference type="InterPro" id="IPR029060">
    <property type="entry name" value="PIN-like_dom_sf"/>
</dbReference>
<keyword evidence="4" id="KW-0460">Magnesium</keyword>
<dbReference type="Gene3D" id="3.40.50.1010">
    <property type="entry name" value="5'-nuclease"/>
    <property type="match status" value="1"/>
</dbReference>
<keyword evidence="2" id="KW-0479">Metal-binding</keyword>
<proteinExistence type="predicted"/>
<dbReference type="InterPro" id="IPR002716">
    <property type="entry name" value="PIN_dom"/>
</dbReference>
<evidence type="ECO:0000256" key="1">
    <source>
        <dbReference type="ARBA" id="ARBA00022722"/>
    </source>
</evidence>
<evidence type="ECO:0000256" key="2">
    <source>
        <dbReference type="ARBA" id="ARBA00022723"/>
    </source>
</evidence>
<accession>A0ABY8WQD2</accession>
<dbReference type="EMBL" id="CP126980">
    <property type="protein sequence ID" value="WIN00107.1"/>
    <property type="molecule type" value="Genomic_DNA"/>
</dbReference>
<evidence type="ECO:0000313" key="7">
    <source>
        <dbReference type="Proteomes" id="UP001240150"/>
    </source>
</evidence>
<evidence type="ECO:0000259" key="5">
    <source>
        <dbReference type="Pfam" id="PF13638"/>
    </source>
</evidence>
<protein>
    <submittedName>
        <fullName evidence="6">PIN domain-containing protein</fullName>
    </submittedName>
</protein>
<dbReference type="RefSeq" id="WP_284921580.1">
    <property type="nucleotide sequence ID" value="NZ_CP126980.1"/>
</dbReference>
<sequence>MKFQAGVRLADADEVLRRAETCWTNVAGGSKSYQDAVAESYPQLRQTFISPDLATGMRSDGYWHLLENTRTASTAASARERAEKMRALNDAFRMEIDQQRDALGKARTELDALKMLAGRPGLPVVIDTNILIVWKSPDQIDWRETLREQGESITQARIIVPLRVVDELDRQKDGDGKLLPGRAATAIRFLERTFSGTAAGEAVPLRHGSTLEIWTASDERGLDADLTILRCAADIAALNPEVGVRVLTGDFGMRLRAGQMSLPVLGLPADRFRK</sequence>
<reference evidence="6 7" key="1">
    <citation type="submission" date="2023-06" db="EMBL/GenBank/DDBJ databases">
        <authorList>
            <person name="Yushchuk O."/>
            <person name="Binda E."/>
            <person name="Ruckert-Reed C."/>
            <person name="Fedorenko V."/>
            <person name="Kalinowski J."/>
            <person name="Marinelli F."/>
        </authorList>
    </citation>
    <scope>NUCLEOTIDE SEQUENCE [LARGE SCALE GENOMIC DNA]</scope>
    <source>
        <strain evidence="6 7">NRRL 3884</strain>
    </source>
</reference>
<keyword evidence="7" id="KW-1185">Reference proteome</keyword>
<evidence type="ECO:0000256" key="3">
    <source>
        <dbReference type="ARBA" id="ARBA00022801"/>
    </source>
</evidence>
<gene>
    <name evidence="6" type="ORF">ACTOB_003789</name>
</gene>